<organism evidence="1 2">
    <name type="scientific">Lactobacillus helveticus CIRM-BIA 953</name>
    <dbReference type="NCBI Taxonomy" id="1226335"/>
    <lineage>
        <taxon>Bacteria</taxon>
        <taxon>Bacillati</taxon>
        <taxon>Bacillota</taxon>
        <taxon>Bacilli</taxon>
        <taxon>Lactobacillales</taxon>
        <taxon>Lactobacillaceae</taxon>
        <taxon>Lactobacillus</taxon>
    </lineage>
</organism>
<dbReference type="Proteomes" id="UP000017243">
    <property type="component" value="Unassembled WGS sequence"/>
</dbReference>
<proteinExistence type="predicted"/>
<dbReference type="EMBL" id="CBUH010000030">
    <property type="protein sequence ID" value="CDI41603.1"/>
    <property type="molecule type" value="Genomic_DNA"/>
</dbReference>
<sequence length="19" mass="2293">MILPTVEKPVRWGNYLFTK</sequence>
<accession>U4QAV1</accession>
<evidence type="ECO:0000313" key="2">
    <source>
        <dbReference type="Proteomes" id="UP000017243"/>
    </source>
</evidence>
<evidence type="ECO:0000313" key="1">
    <source>
        <dbReference type="EMBL" id="CDI41603.1"/>
    </source>
</evidence>
<dbReference type="AlphaFoldDB" id="U4QAV1"/>
<protein>
    <submittedName>
        <fullName evidence="1">Uncharacterized protein</fullName>
    </submittedName>
</protein>
<gene>
    <name evidence="1" type="ORF">LHCIRMBIA953_02117</name>
</gene>
<comment type="caution">
    <text evidence="1">The sequence shown here is derived from an EMBL/GenBank/DDBJ whole genome shotgun (WGS) entry which is preliminary data.</text>
</comment>
<name>U4QAV1_LACHE</name>
<reference evidence="1 2" key="1">
    <citation type="submission" date="2013-09" db="EMBL/GenBank/DDBJ databases">
        <title>Draft Genome Sequence of five Lactobacillus helveticus strains CIRM-BIA 101T, 103, 104, 951 and 953 isolated from milk product.</title>
        <authorList>
            <person name="Valence F."/>
            <person name="Chuat V."/>
            <person name="Ma L."/>
            <person name="Creno S."/>
            <person name="Falentin H."/>
            <person name="Lortal S."/>
            <person name="Bizet C."/>
            <person name="Clermont D."/>
            <person name="Loux V."/>
            <person name="Bouchier C."/>
            <person name="Cousin S."/>
        </authorList>
    </citation>
    <scope>NUCLEOTIDE SEQUENCE [LARGE SCALE GENOMIC DNA]</scope>
    <source>
        <strain evidence="1 2">CIRM-BIA 953</strain>
    </source>
</reference>